<dbReference type="STRING" id="1121898.GCA_000422725_00720"/>
<evidence type="ECO:0000313" key="3">
    <source>
        <dbReference type="Proteomes" id="UP000030111"/>
    </source>
</evidence>
<accession>A0A0A2MT53</accession>
<protein>
    <recommendedName>
        <fullName evidence="4">UbiA prenyltransferase family protein</fullName>
    </recommendedName>
</protein>
<dbReference type="OrthoDB" id="1452981at2"/>
<evidence type="ECO:0000256" key="1">
    <source>
        <dbReference type="SAM" id="Phobius"/>
    </source>
</evidence>
<evidence type="ECO:0000313" key="2">
    <source>
        <dbReference type="EMBL" id="KGO94766.1"/>
    </source>
</evidence>
<dbReference type="eggNOG" id="ENOG50314NU">
    <property type="taxonomic scope" value="Bacteria"/>
</dbReference>
<sequence>MGKKILRFIFFGNYFVGLLAVALSLEATIQQKLPFNSVNYYLLLFLAPTIYYTYAYNKAVTKPSGNNPRNQWYYNNKSFITKSQAVLFTVCILLATRLIYLNYSNFLRLPALYWLAIAIIVLAGALYYGLLPKSFIRFNLRNTGWLKAFIIGFVWACCANVLPLIMLKIETGVSYHDSVFWTWLFVKNWMFCTVNAIIFDIKDYPTDANKHLQTVVVRLGLRRTIFYILFPLLIAGGISFIIFALYKGFGPYTMIMNAIPFILTLLAAYSMRKRQNILYYLVIIDGIVLIKAICGIVGAAFVT</sequence>
<organism evidence="2 3">
    <name type="scientific">Flavobacterium subsaxonicum WB 4.1-42 = DSM 21790</name>
    <dbReference type="NCBI Taxonomy" id="1121898"/>
    <lineage>
        <taxon>Bacteria</taxon>
        <taxon>Pseudomonadati</taxon>
        <taxon>Bacteroidota</taxon>
        <taxon>Flavobacteriia</taxon>
        <taxon>Flavobacteriales</taxon>
        <taxon>Flavobacteriaceae</taxon>
        <taxon>Flavobacterium</taxon>
    </lineage>
</organism>
<feature type="transmembrane region" description="Helical" evidence="1">
    <location>
        <begin position="179"/>
        <end position="201"/>
    </location>
</feature>
<dbReference type="RefSeq" id="WP_026992146.1">
    <property type="nucleotide sequence ID" value="NZ_JRLY01000001.1"/>
</dbReference>
<feature type="transmembrane region" description="Helical" evidence="1">
    <location>
        <begin position="112"/>
        <end position="132"/>
    </location>
</feature>
<keyword evidence="1" id="KW-0472">Membrane</keyword>
<feature type="transmembrane region" description="Helical" evidence="1">
    <location>
        <begin position="144"/>
        <end position="167"/>
    </location>
</feature>
<gene>
    <name evidence="2" type="ORF">Q766_01235</name>
</gene>
<keyword evidence="1" id="KW-0812">Transmembrane</keyword>
<feature type="transmembrane region" description="Helical" evidence="1">
    <location>
        <begin position="277"/>
        <end position="302"/>
    </location>
</feature>
<feature type="transmembrane region" description="Helical" evidence="1">
    <location>
        <begin position="5"/>
        <end position="25"/>
    </location>
</feature>
<evidence type="ECO:0008006" key="4">
    <source>
        <dbReference type="Google" id="ProtNLM"/>
    </source>
</evidence>
<dbReference type="AlphaFoldDB" id="A0A0A2MT53"/>
<feature type="transmembrane region" description="Helical" evidence="1">
    <location>
        <begin position="37"/>
        <end position="54"/>
    </location>
</feature>
<reference evidence="2 3" key="1">
    <citation type="submission" date="2013-09" db="EMBL/GenBank/DDBJ databases">
        <authorList>
            <person name="Zeng Z."/>
            <person name="Chen C."/>
        </authorList>
    </citation>
    <scope>NUCLEOTIDE SEQUENCE [LARGE SCALE GENOMIC DNA]</scope>
    <source>
        <strain evidence="2 3">WB 4.1-42</strain>
    </source>
</reference>
<feature type="transmembrane region" description="Helical" evidence="1">
    <location>
        <begin position="79"/>
        <end position="100"/>
    </location>
</feature>
<feature type="transmembrane region" description="Helical" evidence="1">
    <location>
        <begin position="252"/>
        <end position="270"/>
    </location>
</feature>
<comment type="caution">
    <text evidence="2">The sequence shown here is derived from an EMBL/GenBank/DDBJ whole genome shotgun (WGS) entry which is preliminary data.</text>
</comment>
<keyword evidence="3" id="KW-1185">Reference proteome</keyword>
<proteinExistence type="predicted"/>
<keyword evidence="1" id="KW-1133">Transmembrane helix</keyword>
<dbReference type="EMBL" id="JRLY01000001">
    <property type="protein sequence ID" value="KGO94766.1"/>
    <property type="molecule type" value="Genomic_DNA"/>
</dbReference>
<dbReference type="Proteomes" id="UP000030111">
    <property type="component" value="Unassembled WGS sequence"/>
</dbReference>
<name>A0A0A2MT53_9FLAO</name>
<feature type="transmembrane region" description="Helical" evidence="1">
    <location>
        <begin position="225"/>
        <end position="246"/>
    </location>
</feature>